<gene>
    <name evidence="1" type="primary">KATNAL2</name>
</gene>
<dbReference type="AlphaFoldDB" id="A0A8I5KXQ4"/>
<reference evidence="1" key="4">
    <citation type="submission" date="2025-08" db="UniProtKB">
        <authorList>
            <consortium name="Ensembl"/>
        </authorList>
    </citation>
    <scope>IDENTIFICATION</scope>
</reference>
<dbReference type="OrthoDB" id="191529at2759"/>
<reference evidence="1 2" key="3">
    <citation type="journal article" date="2005" name="Nature">
        <title>DNA sequence and analysis of human chromosome 18.</title>
        <authorList>
            <person name="Nusbaum C."/>
            <person name="Zody M.C."/>
            <person name="Borowsky M.L."/>
            <person name="Kamal M."/>
            <person name="Kodira C.D."/>
            <person name="Taylor T.D."/>
            <person name="Whittaker C.A."/>
            <person name="Chang J.L."/>
            <person name="Cuomo C.A."/>
            <person name="Dewar K."/>
            <person name="FitzGerald M.G."/>
            <person name="Yang X."/>
            <person name="Abouelleil A."/>
            <person name="Allen N.R."/>
            <person name="Anderson S."/>
            <person name="Bloom T."/>
            <person name="Bugalter B."/>
            <person name="Butler J."/>
            <person name="Cook A."/>
            <person name="DeCaprio D."/>
            <person name="Engels R."/>
            <person name="Garber M."/>
            <person name="Gnirke A."/>
            <person name="Hafez N."/>
            <person name="Hall J.L."/>
            <person name="Norman C.H."/>
            <person name="Itoh T."/>
            <person name="Jaffe D.B."/>
            <person name="Kuroki Y."/>
            <person name="Lehoczky J."/>
            <person name="Lui A."/>
            <person name="Macdonald P."/>
            <person name="Mauceli E."/>
            <person name="Mikkelsen T.S."/>
            <person name="Naylor J.W."/>
            <person name="Nicol R."/>
            <person name="Nguyen C."/>
            <person name="Noguchi H."/>
            <person name="O'Leary S.B."/>
            <person name="O'Neill K."/>
            <person name="Piqani B."/>
            <person name="Smith C.L."/>
            <person name="Talamas J.A."/>
            <person name="Topham K."/>
            <person name="Totoki Y."/>
            <person name="Toyoda A."/>
            <person name="Wain H.M."/>
            <person name="Young S.K."/>
            <person name="Zeng Q."/>
            <person name="Zimmer A.R."/>
            <person name="Fujiyama A."/>
            <person name="Hattori M."/>
            <person name="Birren B.W."/>
            <person name="Sakaki Y."/>
            <person name="Lander E.S."/>
        </authorList>
    </citation>
    <scope>NUCLEOTIDE SEQUENCE [LARGE SCALE GENOMIC DNA]</scope>
</reference>
<dbReference type="Ensembl" id="ENST00000585383.2">
    <property type="protein sequence ID" value="ENSP00000510573.1"/>
    <property type="gene ID" value="ENSG00000167216.19"/>
</dbReference>
<evidence type="ECO:0000313" key="1">
    <source>
        <dbReference type="Ensembl" id="ENSP00000510573.1"/>
    </source>
</evidence>
<reference evidence="1 2" key="2">
    <citation type="journal article" date="2004" name="Nature">
        <title>Finishing the euchromatic sequence of the human genome.</title>
        <authorList>
            <consortium name="International Human Genome Sequencing Consortium"/>
        </authorList>
    </citation>
    <scope>NUCLEOTIDE SEQUENCE [LARGE SCALE GENOMIC DNA]</scope>
</reference>
<dbReference type="EMBL" id="AC090373">
    <property type="status" value="NOT_ANNOTATED_CDS"/>
    <property type="molecule type" value="Genomic_DNA"/>
</dbReference>
<dbReference type="GeneTree" id="ENSGT00940000157302"/>
<proteinExistence type="predicted"/>
<dbReference type="Proteomes" id="UP000005640">
    <property type="component" value="Chromosome 18"/>
</dbReference>
<dbReference type="OpenTargets" id="ENSG00000167216"/>
<protein>
    <submittedName>
        <fullName evidence="1">Katanin catalytic subunit A1 like 2</fullName>
    </submittedName>
</protein>
<keyword evidence="2" id="KW-1185">Reference proteome</keyword>
<organism evidence="1 2">
    <name type="scientific">Homo sapiens</name>
    <name type="common">Human</name>
    <dbReference type="NCBI Taxonomy" id="9606"/>
    <lineage>
        <taxon>Eukaryota</taxon>
        <taxon>Metazoa</taxon>
        <taxon>Chordata</taxon>
        <taxon>Craniata</taxon>
        <taxon>Vertebrata</taxon>
        <taxon>Euteleostomi</taxon>
        <taxon>Mammalia</taxon>
        <taxon>Eutheria</taxon>
        <taxon>Euarchontoglires</taxon>
        <taxon>Primates</taxon>
        <taxon>Haplorrhini</taxon>
        <taxon>Catarrhini</taxon>
        <taxon>Hominidae</taxon>
        <taxon>Homo</taxon>
    </lineage>
</organism>
<name>A0A8I5KXQ4_HUMAN</name>
<dbReference type="HGNC" id="HGNC:25387">
    <property type="gene designation" value="KATNAL2"/>
</dbReference>
<evidence type="ECO:0000313" key="2">
    <source>
        <dbReference type="Proteomes" id="UP000005640"/>
    </source>
</evidence>
<reference evidence="1 2" key="1">
    <citation type="journal article" date="2001" name="Nature">
        <title>Initial sequencing and analysis of the human genome.</title>
        <authorList>
            <consortium name="International Human Genome Sequencing Consortium"/>
            <person name="Lander E.S."/>
            <person name="Linton L.M."/>
            <person name="Birren B."/>
            <person name="Nusbaum C."/>
            <person name="Zody M.C."/>
            <person name="Baldwin J."/>
            <person name="Devon K."/>
            <person name="Dewar K."/>
            <person name="Doyle M."/>
            <person name="FitzHugh W."/>
            <person name="Funke R."/>
            <person name="Gage D."/>
            <person name="Harris K."/>
            <person name="Heaford A."/>
            <person name="Howland J."/>
            <person name="Kann L."/>
            <person name="Lehoczky J."/>
            <person name="LeVine R."/>
            <person name="McEwan P."/>
            <person name="McKernan K."/>
            <person name="Meldrim J."/>
            <person name="Mesirov J.P."/>
            <person name="Miranda C."/>
            <person name="Morris W."/>
            <person name="Naylor J."/>
            <person name="Raymond C."/>
            <person name="Rosetti M."/>
            <person name="Santos R."/>
            <person name="Sheridan A."/>
            <person name="Sougnez C."/>
            <person name="Stange-Thomann N."/>
            <person name="Stojanovic N."/>
            <person name="Subramanian A."/>
            <person name="Wyman D."/>
            <person name="Rogers J."/>
            <person name="Sulston J."/>
            <person name="Ainscough R."/>
            <person name="Beck S."/>
            <person name="Bentley D."/>
            <person name="Burton J."/>
            <person name="Clee C."/>
            <person name="Carter N."/>
            <person name="Coulson A."/>
            <person name="Deadman R."/>
            <person name="Deloukas P."/>
            <person name="Dunham A."/>
            <person name="Dunham I."/>
            <person name="Durbin R."/>
            <person name="French L."/>
            <person name="Grafham D."/>
            <person name="Gregory S."/>
            <person name="Hubbard T."/>
            <person name="Humphray S."/>
            <person name="Hunt A."/>
            <person name="Jones M."/>
            <person name="Lloyd C."/>
            <person name="McMurray A."/>
            <person name="Matthews L."/>
            <person name="Mercer S."/>
            <person name="Milne S."/>
            <person name="Mullikin J.C."/>
            <person name="Mungall A."/>
            <person name="Plumb R."/>
            <person name="Ross M."/>
            <person name="Shownkeen R."/>
            <person name="Sims S."/>
            <person name="Waterston R.H."/>
            <person name="Wilson R.K."/>
            <person name="Hillier L.W."/>
            <person name="McPherson J.D."/>
            <person name="Marra M.A."/>
            <person name="Mardis E.R."/>
            <person name="Fulton L.A."/>
            <person name="Chinwalla A.T."/>
            <person name="Pepin K.H."/>
            <person name="Gish W.R."/>
            <person name="Chissoe S.L."/>
            <person name="Wendl M.C."/>
            <person name="Delehaunty K.D."/>
            <person name="Miner T.L."/>
            <person name="Delehaunty A."/>
            <person name="Kramer J.B."/>
            <person name="Cook L.L."/>
            <person name="Fulton R.S."/>
            <person name="Johnson D.L."/>
            <person name="Minx P.J."/>
            <person name="Clifton S.W."/>
            <person name="Hawkins T."/>
            <person name="Branscomb E."/>
            <person name="Predki P."/>
            <person name="Richardson P."/>
            <person name="Wenning S."/>
            <person name="Slezak T."/>
            <person name="Doggett N."/>
            <person name="Cheng J.F."/>
            <person name="Olsen A."/>
            <person name="Lucas S."/>
            <person name="Elkin C."/>
            <person name="Uberbacher E."/>
            <person name="Frazier M."/>
            <person name="Gibbs R.A."/>
            <person name="Muzny D.M."/>
            <person name="Scherer S.E."/>
            <person name="Bouck J.B."/>
            <person name="Sodergren E.J."/>
            <person name="Worley K.C."/>
            <person name="Rives C.M."/>
            <person name="Gorrell J.H."/>
            <person name="Metzker M.L."/>
            <person name="Naylor S.L."/>
            <person name="Kucherlapati R.S."/>
            <person name="Nelson D.L."/>
            <person name="Weinstock G.M."/>
            <person name="Sakaki Y."/>
            <person name="Fujiyama A."/>
            <person name="Hattori M."/>
            <person name="Yada T."/>
            <person name="Toyoda A."/>
            <person name="Itoh T."/>
            <person name="Kawagoe C."/>
            <person name="Watanabe H."/>
            <person name="Totoki Y."/>
            <person name="Taylor T."/>
            <person name="Weissenbach J."/>
            <person name="Heilig R."/>
            <person name="Saurin W."/>
            <person name="Artiguenave F."/>
            <person name="Brottier P."/>
            <person name="Bruls T."/>
            <person name="Pelletier E."/>
            <person name="Robert C."/>
            <person name="Wincker P."/>
            <person name="Smith D.R."/>
            <person name="Doucette-Stamm L."/>
            <person name="Rubenfield M."/>
            <person name="Weinstock K."/>
            <person name="Lee H.M."/>
            <person name="Dubois J."/>
            <person name="Rosenthal A."/>
            <person name="Platzer M."/>
            <person name="Nyakatura G."/>
            <person name="Taudien S."/>
            <person name="Rump A."/>
            <person name="Yang H."/>
            <person name="Yu J."/>
            <person name="Wang J."/>
            <person name="Huang G."/>
            <person name="Gu J."/>
            <person name="Hood L."/>
            <person name="Rowen L."/>
            <person name="Madan A."/>
            <person name="Qin S."/>
            <person name="Davis R.W."/>
            <person name="Federspiel N.A."/>
            <person name="Abola A.P."/>
            <person name="Proctor M.J."/>
            <person name="Myers R.M."/>
            <person name="Schmutz J."/>
            <person name="Dickson M."/>
            <person name="Grimwood J."/>
            <person name="Cox D.R."/>
            <person name="Olson M.V."/>
            <person name="Kaul R."/>
            <person name="Raymond C."/>
            <person name="Shimizu N."/>
            <person name="Kawasaki K."/>
            <person name="Minoshima S."/>
            <person name="Evans G.A."/>
            <person name="Athanasiou M."/>
            <person name="Schultz R."/>
            <person name="Roe B.A."/>
            <person name="Chen F."/>
            <person name="Pan H."/>
            <person name="Ramser J."/>
            <person name="Lehrach H."/>
            <person name="Reinhardt R."/>
            <person name="McCombie W.R."/>
            <person name="de la Bastide M."/>
            <person name="Dedhia N."/>
            <person name="Blocker H."/>
            <person name="Hornischer K."/>
            <person name="Nordsiek G."/>
            <person name="Agarwala R."/>
            <person name="Aravind L."/>
            <person name="Bailey J.A."/>
            <person name="Bateman A."/>
            <person name="Batzoglou S."/>
            <person name="Birney E."/>
            <person name="Bork P."/>
            <person name="Brown D.G."/>
            <person name="Burge C.B."/>
            <person name="Cerutti L."/>
            <person name="Chen H.C."/>
            <person name="Church D."/>
            <person name="Clamp M."/>
            <person name="Copley R.R."/>
            <person name="Doerks T."/>
            <person name="Eddy S.R."/>
            <person name="Eichler E.E."/>
            <person name="Furey T.S."/>
            <person name="Galagan J."/>
            <person name="Gilbert J.G."/>
            <person name="Harmon C."/>
            <person name="Hayashizaki Y."/>
            <person name="Haussler D."/>
            <person name="Hermjakob H."/>
            <person name="Hokamp K."/>
            <person name="Jang W."/>
            <person name="Johnson L.S."/>
            <person name="Jones T.A."/>
            <person name="Kasif S."/>
            <person name="Kaspryzk A."/>
            <person name="Kennedy S."/>
            <person name="Kent W.J."/>
            <person name="Kitts P."/>
            <person name="Koonin E.V."/>
            <person name="Korf I."/>
            <person name="Kulp D."/>
            <person name="Lancet D."/>
            <person name="Lowe T.M."/>
            <person name="McLysaght A."/>
            <person name="Mikkelsen T."/>
            <person name="Moran J.V."/>
            <person name="Mulder N."/>
            <person name="Pollara V.J."/>
            <person name="Ponting C.P."/>
            <person name="Schuler G."/>
            <person name="Schultz J."/>
            <person name="Slater G."/>
            <person name="Smit A.F."/>
            <person name="Stupka E."/>
            <person name="Szustakowski J."/>
            <person name="Thierry-Mieg D."/>
            <person name="Thierry-Mieg J."/>
            <person name="Wagner L."/>
            <person name="Wallis J."/>
            <person name="Wheeler R."/>
            <person name="Williams A."/>
            <person name="Wolf Y.I."/>
            <person name="Wolfe K.H."/>
            <person name="Yang S.P."/>
            <person name="Yeh R.F."/>
            <person name="Collins F."/>
            <person name="Guyer M.S."/>
            <person name="Peterson J."/>
            <person name="Felsenfeld A."/>
            <person name="Wetterstrand K.A."/>
            <person name="Patrinos A."/>
            <person name="Morgan M.J."/>
            <person name="de Jong P."/>
            <person name="Catanese J.J."/>
            <person name="Osoegawa K."/>
            <person name="Shizuya H."/>
            <person name="Choi S."/>
            <person name="Chen Y.J."/>
        </authorList>
    </citation>
    <scope>NUCLEOTIDE SEQUENCE [LARGE SCALE GENOMIC DNA]</scope>
</reference>
<accession>A0A8I5KXQ4</accession>
<dbReference type="EMBL" id="AC012254">
    <property type="status" value="NOT_ANNOTATED_CDS"/>
    <property type="molecule type" value="Genomic_DNA"/>
</dbReference>
<sequence length="78" mass="8970">MELSYQTLKFTHQAREAGLILSPRLECSGVISAHCNLRLPGSVRDEDRSTTKKSSHFDFALFNTRRVYRYSKCFGARN</sequence>
<reference evidence="1" key="5">
    <citation type="submission" date="2025-09" db="UniProtKB">
        <authorList>
            <consortium name="Ensembl"/>
        </authorList>
    </citation>
    <scope>IDENTIFICATION</scope>
</reference>
<dbReference type="Ensembl" id="ENST00000585383.2">
    <property type="protein sequence ID" value="ENSP00000510573.1"/>
    <property type="gene ID" value="ENSG00000167216.20"/>
</dbReference>